<organism evidence="1 2">
    <name type="scientific">Lasiosphaeria ovina</name>
    <dbReference type="NCBI Taxonomy" id="92902"/>
    <lineage>
        <taxon>Eukaryota</taxon>
        <taxon>Fungi</taxon>
        <taxon>Dikarya</taxon>
        <taxon>Ascomycota</taxon>
        <taxon>Pezizomycotina</taxon>
        <taxon>Sordariomycetes</taxon>
        <taxon>Sordariomycetidae</taxon>
        <taxon>Sordariales</taxon>
        <taxon>Lasiosphaeriaceae</taxon>
        <taxon>Lasiosphaeria</taxon>
    </lineage>
</organism>
<evidence type="ECO:0000313" key="1">
    <source>
        <dbReference type="EMBL" id="KAK3373740.1"/>
    </source>
</evidence>
<name>A0AAE0N836_9PEZI</name>
<sequence>MRPTDDQLKVLEKARATHYITFKWVDKLGRAKSESVILAECIYWILGPVQSLYDVLRLSVPLQPEEAGFTEYFTDTGNKDGKFKLKSAHRLKVPAANARIEKNGETLDEETWVSHLVWCPFSTMLQAPEYLKKVIEKKLLDNQDVLSYILLKKGWQLANIEPTPPNANTNGGEYTRILVNTGFWTLKQVHDVLVAKKKDKALEGEFIFCEAAH</sequence>
<proteinExistence type="predicted"/>
<dbReference type="Proteomes" id="UP001287356">
    <property type="component" value="Unassembled WGS sequence"/>
</dbReference>
<keyword evidence="2" id="KW-1185">Reference proteome</keyword>
<accession>A0AAE0N836</accession>
<protein>
    <submittedName>
        <fullName evidence="1">Uncharacterized protein</fullName>
    </submittedName>
</protein>
<reference evidence="1" key="2">
    <citation type="submission" date="2023-06" db="EMBL/GenBank/DDBJ databases">
        <authorList>
            <consortium name="Lawrence Berkeley National Laboratory"/>
            <person name="Haridas S."/>
            <person name="Hensen N."/>
            <person name="Bonometti L."/>
            <person name="Westerberg I."/>
            <person name="Brannstrom I.O."/>
            <person name="Guillou S."/>
            <person name="Cros-Aarteil S."/>
            <person name="Calhoun S."/>
            <person name="Kuo A."/>
            <person name="Mondo S."/>
            <person name="Pangilinan J."/>
            <person name="Riley R."/>
            <person name="Labutti K."/>
            <person name="Andreopoulos B."/>
            <person name="Lipzen A."/>
            <person name="Chen C."/>
            <person name="Yanf M."/>
            <person name="Daum C."/>
            <person name="Ng V."/>
            <person name="Clum A."/>
            <person name="Steindorff A."/>
            <person name="Ohm R."/>
            <person name="Martin F."/>
            <person name="Silar P."/>
            <person name="Natvig D."/>
            <person name="Lalanne C."/>
            <person name="Gautier V."/>
            <person name="Ament-Velasquez S.L."/>
            <person name="Kruys A."/>
            <person name="Hutchinson M.I."/>
            <person name="Powell A.J."/>
            <person name="Barry K."/>
            <person name="Miller A.N."/>
            <person name="Grigoriev I.V."/>
            <person name="Debuchy R."/>
            <person name="Gladieux P."/>
            <person name="Thoren M.H."/>
            <person name="Johannesson H."/>
        </authorList>
    </citation>
    <scope>NUCLEOTIDE SEQUENCE</scope>
    <source>
        <strain evidence="1">CBS 958.72</strain>
    </source>
</reference>
<gene>
    <name evidence="1" type="ORF">B0T24DRAFT_703632</name>
</gene>
<evidence type="ECO:0000313" key="2">
    <source>
        <dbReference type="Proteomes" id="UP001287356"/>
    </source>
</evidence>
<dbReference type="EMBL" id="JAULSN010000004">
    <property type="protein sequence ID" value="KAK3373740.1"/>
    <property type="molecule type" value="Genomic_DNA"/>
</dbReference>
<reference evidence="1" key="1">
    <citation type="journal article" date="2023" name="Mol. Phylogenet. Evol.">
        <title>Genome-scale phylogeny and comparative genomics of the fungal order Sordariales.</title>
        <authorList>
            <person name="Hensen N."/>
            <person name="Bonometti L."/>
            <person name="Westerberg I."/>
            <person name="Brannstrom I.O."/>
            <person name="Guillou S."/>
            <person name="Cros-Aarteil S."/>
            <person name="Calhoun S."/>
            <person name="Haridas S."/>
            <person name="Kuo A."/>
            <person name="Mondo S."/>
            <person name="Pangilinan J."/>
            <person name="Riley R."/>
            <person name="LaButti K."/>
            <person name="Andreopoulos B."/>
            <person name="Lipzen A."/>
            <person name="Chen C."/>
            <person name="Yan M."/>
            <person name="Daum C."/>
            <person name="Ng V."/>
            <person name="Clum A."/>
            <person name="Steindorff A."/>
            <person name="Ohm R.A."/>
            <person name="Martin F."/>
            <person name="Silar P."/>
            <person name="Natvig D.O."/>
            <person name="Lalanne C."/>
            <person name="Gautier V."/>
            <person name="Ament-Velasquez S.L."/>
            <person name="Kruys A."/>
            <person name="Hutchinson M.I."/>
            <person name="Powell A.J."/>
            <person name="Barry K."/>
            <person name="Miller A.N."/>
            <person name="Grigoriev I.V."/>
            <person name="Debuchy R."/>
            <person name="Gladieux P."/>
            <person name="Hiltunen Thoren M."/>
            <person name="Johannesson H."/>
        </authorList>
    </citation>
    <scope>NUCLEOTIDE SEQUENCE</scope>
    <source>
        <strain evidence="1">CBS 958.72</strain>
    </source>
</reference>
<comment type="caution">
    <text evidence="1">The sequence shown here is derived from an EMBL/GenBank/DDBJ whole genome shotgun (WGS) entry which is preliminary data.</text>
</comment>
<dbReference type="AlphaFoldDB" id="A0AAE0N836"/>